<keyword evidence="2" id="KW-1185">Reference proteome</keyword>
<organism evidence="1 2">
    <name type="scientific">Actinacidiphila acididurans</name>
    <dbReference type="NCBI Taxonomy" id="2784346"/>
    <lineage>
        <taxon>Bacteria</taxon>
        <taxon>Bacillati</taxon>
        <taxon>Actinomycetota</taxon>
        <taxon>Actinomycetes</taxon>
        <taxon>Kitasatosporales</taxon>
        <taxon>Streptomycetaceae</taxon>
        <taxon>Actinacidiphila</taxon>
    </lineage>
</organism>
<evidence type="ECO:0000313" key="2">
    <source>
        <dbReference type="Proteomes" id="UP000749040"/>
    </source>
</evidence>
<sequence length="130" mass="14164">MGYARYTVHRNGEEIEAGYAVEVVCEESGCAEPIDRGLDFLCGQTPGGDEFGCGGYFCYAHQHAAPNGEFGQRCARCLPSMDDDGNRADNPAALLAAVREYVETTDDDGIRTREQVLRIVGPTPEEDKAR</sequence>
<dbReference type="RefSeq" id="WP_205356913.1">
    <property type="nucleotide sequence ID" value="NZ_JADKYB010000005.1"/>
</dbReference>
<protein>
    <submittedName>
        <fullName evidence="1">Uncharacterized protein</fullName>
    </submittedName>
</protein>
<proteinExistence type="predicted"/>
<gene>
    <name evidence="1" type="ORF">ITX44_10925</name>
</gene>
<evidence type="ECO:0000313" key="1">
    <source>
        <dbReference type="EMBL" id="MBM9505044.1"/>
    </source>
</evidence>
<comment type="caution">
    <text evidence="1">The sequence shown here is derived from an EMBL/GenBank/DDBJ whole genome shotgun (WGS) entry which is preliminary data.</text>
</comment>
<reference evidence="1 2" key="1">
    <citation type="submission" date="2021-01" db="EMBL/GenBank/DDBJ databases">
        <title>Streptomyces acididurans sp. nov., isolated from a peat swamp forest soil.</title>
        <authorList>
            <person name="Chantavorakit T."/>
            <person name="Duangmal K."/>
        </authorList>
    </citation>
    <scope>NUCLEOTIDE SEQUENCE [LARGE SCALE GENOMIC DNA]</scope>
    <source>
        <strain evidence="1 2">KK5PA1</strain>
    </source>
</reference>
<dbReference type="Proteomes" id="UP000749040">
    <property type="component" value="Unassembled WGS sequence"/>
</dbReference>
<name>A0ABS2TNY4_9ACTN</name>
<dbReference type="EMBL" id="JADKYB010000005">
    <property type="protein sequence ID" value="MBM9505044.1"/>
    <property type="molecule type" value="Genomic_DNA"/>
</dbReference>
<accession>A0ABS2TNY4</accession>